<dbReference type="InterPro" id="IPR001878">
    <property type="entry name" value="Znf_CCHC"/>
</dbReference>
<protein>
    <recommendedName>
        <fullName evidence="3">CCHC-type domain-containing protein</fullName>
    </recommendedName>
</protein>
<evidence type="ECO:0000259" key="3">
    <source>
        <dbReference type="PROSITE" id="PS50158"/>
    </source>
</evidence>
<reference evidence="5" key="1">
    <citation type="journal article" date="2019" name="Gigascience">
        <title>De novo genome assembly of the endangered Acer yangbiense, a plant species with extremely small populations endemic to Yunnan Province, China.</title>
        <authorList>
            <person name="Yang J."/>
            <person name="Wariss H.M."/>
            <person name="Tao L."/>
            <person name="Zhang R."/>
            <person name="Yun Q."/>
            <person name="Hollingsworth P."/>
            <person name="Dao Z."/>
            <person name="Luo G."/>
            <person name="Guo H."/>
            <person name="Ma Y."/>
            <person name="Sun W."/>
        </authorList>
    </citation>
    <scope>NUCLEOTIDE SEQUENCE [LARGE SCALE GENOMIC DNA]</scope>
    <source>
        <strain evidence="5">cv. Malutang</strain>
    </source>
</reference>
<evidence type="ECO:0000256" key="2">
    <source>
        <dbReference type="SAM" id="MobiDB-lite"/>
    </source>
</evidence>
<feature type="domain" description="CCHC-type" evidence="3">
    <location>
        <begin position="179"/>
        <end position="192"/>
    </location>
</feature>
<evidence type="ECO:0000313" key="5">
    <source>
        <dbReference type="Proteomes" id="UP000323000"/>
    </source>
</evidence>
<sequence>MYENLSIGDEDGVVHEMSEETSIDGTEDVDRCLVGKVLSGKKVNREAFKGLIEQIWNPYGQVEVELVGDNLFVFYFNKCEDRNRVWQRGPWHFGNNLIVLEKPIREGNISRRLAKWLTEQIGEVVKIPYESRECWGKYPRVKVRIDISKPQKRWLLLKLTTSDEVIMVVLKYERLPEFCYACGKIGHGMKECLDEEEMKVALEGSPLRFGSWLKAYISEKSRPRFQSSGNGSSSKKVRSSGTSHDTEGDGFISLRPGSLAAQKEVLDKQETTKKKMLAGTNQKTLTADGVIGPTTLEEMSVDGPRGGNIVLSVEQAQLGNEPTAGPSMELVVQPCIKPSTLKGPTRHNLEGLEAVEDLSPQPMQTEIPNPLPSPKKKSSKKWKRLVRESQQSMVAGRISSPLHKLLVVSKAIRRSPKRTEVLWKR</sequence>
<comment type="caution">
    <text evidence="4">The sequence shown here is derived from an EMBL/GenBank/DDBJ whole genome shotgun (WGS) entry which is preliminary data.</text>
</comment>
<dbReference type="InterPro" id="IPR040256">
    <property type="entry name" value="At4g02000-like"/>
</dbReference>
<dbReference type="GO" id="GO:0003676">
    <property type="term" value="F:nucleic acid binding"/>
    <property type="evidence" value="ECO:0007669"/>
    <property type="project" value="InterPro"/>
</dbReference>
<dbReference type="AlphaFoldDB" id="A0A5C7GUF1"/>
<gene>
    <name evidence="4" type="ORF">EZV62_027632</name>
</gene>
<dbReference type="Pfam" id="PF14111">
    <property type="entry name" value="DUF4283"/>
    <property type="match status" value="1"/>
</dbReference>
<dbReference type="Proteomes" id="UP000323000">
    <property type="component" value="Chromosome 13"/>
</dbReference>
<keyword evidence="1" id="KW-0863">Zinc-finger</keyword>
<feature type="compositionally biased region" description="Low complexity" evidence="2">
    <location>
        <begin position="227"/>
        <end position="243"/>
    </location>
</feature>
<keyword evidence="1" id="KW-0479">Metal-binding</keyword>
<proteinExistence type="predicted"/>
<dbReference type="Pfam" id="PF14392">
    <property type="entry name" value="zf-CCHC_4"/>
    <property type="match status" value="1"/>
</dbReference>
<name>A0A5C7GUF1_9ROSI</name>
<dbReference type="PANTHER" id="PTHR31286:SF167">
    <property type="entry name" value="OS09G0268800 PROTEIN"/>
    <property type="match status" value="1"/>
</dbReference>
<keyword evidence="5" id="KW-1185">Reference proteome</keyword>
<feature type="region of interest" description="Disordered" evidence="2">
    <location>
        <begin position="361"/>
        <end position="388"/>
    </location>
</feature>
<dbReference type="InterPro" id="IPR025558">
    <property type="entry name" value="DUF4283"/>
</dbReference>
<dbReference type="OrthoDB" id="1926761at2759"/>
<dbReference type="InterPro" id="IPR025836">
    <property type="entry name" value="Zn_knuckle_CX2CX4HX4C"/>
</dbReference>
<feature type="region of interest" description="Disordered" evidence="2">
    <location>
        <begin position="223"/>
        <end position="254"/>
    </location>
</feature>
<evidence type="ECO:0000256" key="1">
    <source>
        <dbReference type="PROSITE-ProRule" id="PRU00047"/>
    </source>
</evidence>
<dbReference type="PROSITE" id="PS50158">
    <property type="entry name" value="ZF_CCHC"/>
    <property type="match status" value="1"/>
</dbReference>
<keyword evidence="1" id="KW-0862">Zinc</keyword>
<dbReference type="GO" id="GO:0008270">
    <property type="term" value="F:zinc ion binding"/>
    <property type="evidence" value="ECO:0007669"/>
    <property type="project" value="UniProtKB-KW"/>
</dbReference>
<dbReference type="EMBL" id="VAHF01000013">
    <property type="protein sequence ID" value="TXG48338.1"/>
    <property type="molecule type" value="Genomic_DNA"/>
</dbReference>
<organism evidence="4 5">
    <name type="scientific">Acer yangbiense</name>
    <dbReference type="NCBI Taxonomy" id="1000413"/>
    <lineage>
        <taxon>Eukaryota</taxon>
        <taxon>Viridiplantae</taxon>
        <taxon>Streptophyta</taxon>
        <taxon>Embryophyta</taxon>
        <taxon>Tracheophyta</taxon>
        <taxon>Spermatophyta</taxon>
        <taxon>Magnoliopsida</taxon>
        <taxon>eudicotyledons</taxon>
        <taxon>Gunneridae</taxon>
        <taxon>Pentapetalae</taxon>
        <taxon>rosids</taxon>
        <taxon>malvids</taxon>
        <taxon>Sapindales</taxon>
        <taxon>Sapindaceae</taxon>
        <taxon>Hippocastanoideae</taxon>
        <taxon>Acereae</taxon>
        <taxon>Acer</taxon>
    </lineage>
</organism>
<evidence type="ECO:0000313" key="4">
    <source>
        <dbReference type="EMBL" id="TXG48338.1"/>
    </source>
</evidence>
<dbReference type="PANTHER" id="PTHR31286">
    <property type="entry name" value="GLYCINE-RICH CELL WALL STRUCTURAL PROTEIN 1.8-LIKE"/>
    <property type="match status" value="1"/>
</dbReference>
<feature type="compositionally biased region" description="Basic residues" evidence="2">
    <location>
        <begin position="374"/>
        <end position="384"/>
    </location>
</feature>
<accession>A0A5C7GUF1</accession>